<accession>A0AAN6T277</accession>
<organism evidence="2 3">
    <name type="scientific">Parathielavia hyrcaniae</name>
    <dbReference type="NCBI Taxonomy" id="113614"/>
    <lineage>
        <taxon>Eukaryota</taxon>
        <taxon>Fungi</taxon>
        <taxon>Dikarya</taxon>
        <taxon>Ascomycota</taxon>
        <taxon>Pezizomycotina</taxon>
        <taxon>Sordariomycetes</taxon>
        <taxon>Sordariomycetidae</taxon>
        <taxon>Sordariales</taxon>
        <taxon>Chaetomiaceae</taxon>
        <taxon>Parathielavia</taxon>
    </lineage>
</organism>
<dbReference type="EMBL" id="MU863635">
    <property type="protein sequence ID" value="KAK4101337.1"/>
    <property type="molecule type" value="Genomic_DNA"/>
</dbReference>
<gene>
    <name evidence="2" type="ORF">N658DRAFT_57412</name>
</gene>
<reference evidence="2" key="1">
    <citation type="journal article" date="2023" name="Mol. Phylogenet. Evol.">
        <title>Genome-scale phylogeny and comparative genomics of the fungal order Sordariales.</title>
        <authorList>
            <person name="Hensen N."/>
            <person name="Bonometti L."/>
            <person name="Westerberg I."/>
            <person name="Brannstrom I.O."/>
            <person name="Guillou S."/>
            <person name="Cros-Aarteil S."/>
            <person name="Calhoun S."/>
            <person name="Haridas S."/>
            <person name="Kuo A."/>
            <person name="Mondo S."/>
            <person name="Pangilinan J."/>
            <person name="Riley R."/>
            <person name="LaButti K."/>
            <person name="Andreopoulos B."/>
            <person name="Lipzen A."/>
            <person name="Chen C."/>
            <person name="Yan M."/>
            <person name="Daum C."/>
            <person name="Ng V."/>
            <person name="Clum A."/>
            <person name="Steindorff A."/>
            <person name="Ohm R.A."/>
            <person name="Martin F."/>
            <person name="Silar P."/>
            <person name="Natvig D.O."/>
            <person name="Lalanne C."/>
            <person name="Gautier V."/>
            <person name="Ament-Velasquez S.L."/>
            <person name="Kruys A."/>
            <person name="Hutchinson M.I."/>
            <person name="Powell A.J."/>
            <person name="Barry K."/>
            <person name="Miller A.N."/>
            <person name="Grigoriev I.V."/>
            <person name="Debuchy R."/>
            <person name="Gladieux P."/>
            <person name="Hiltunen Thoren M."/>
            <person name="Johannesson H."/>
        </authorList>
    </citation>
    <scope>NUCLEOTIDE SEQUENCE</scope>
    <source>
        <strain evidence="2">CBS 757.83</strain>
    </source>
</reference>
<dbReference type="AlphaFoldDB" id="A0AAN6T277"/>
<comment type="caution">
    <text evidence="2">The sequence shown here is derived from an EMBL/GenBank/DDBJ whole genome shotgun (WGS) entry which is preliminary data.</text>
</comment>
<feature type="transmembrane region" description="Helical" evidence="1">
    <location>
        <begin position="76"/>
        <end position="98"/>
    </location>
</feature>
<keyword evidence="1" id="KW-0812">Transmembrane</keyword>
<name>A0AAN6T277_9PEZI</name>
<protein>
    <submittedName>
        <fullName evidence="2">Uncharacterized protein</fullName>
    </submittedName>
</protein>
<keyword evidence="3" id="KW-1185">Reference proteome</keyword>
<keyword evidence="1" id="KW-0472">Membrane</keyword>
<reference evidence="2" key="2">
    <citation type="submission" date="2023-05" db="EMBL/GenBank/DDBJ databases">
        <authorList>
            <consortium name="Lawrence Berkeley National Laboratory"/>
            <person name="Steindorff A."/>
            <person name="Hensen N."/>
            <person name="Bonometti L."/>
            <person name="Westerberg I."/>
            <person name="Brannstrom I.O."/>
            <person name="Guillou S."/>
            <person name="Cros-Aarteil S."/>
            <person name="Calhoun S."/>
            <person name="Haridas S."/>
            <person name="Kuo A."/>
            <person name="Mondo S."/>
            <person name="Pangilinan J."/>
            <person name="Riley R."/>
            <person name="Labutti K."/>
            <person name="Andreopoulos B."/>
            <person name="Lipzen A."/>
            <person name="Chen C."/>
            <person name="Yanf M."/>
            <person name="Daum C."/>
            <person name="Ng V."/>
            <person name="Clum A."/>
            <person name="Ohm R."/>
            <person name="Martin F."/>
            <person name="Silar P."/>
            <person name="Natvig D."/>
            <person name="Lalanne C."/>
            <person name="Gautier V."/>
            <person name="Ament-Velasquez S.L."/>
            <person name="Kruys A."/>
            <person name="Hutchinson M.I."/>
            <person name="Powell A.J."/>
            <person name="Barry K."/>
            <person name="Miller A.N."/>
            <person name="Grigoriev I.V."/>
            <person name="Debuchy R."/>
            <person name="Gladieux P."/>
            <person name="Thoren M.H."/>
            <person name="Johannesson H."/>
        </authorList>
    </citation>
    <scope>NUCLEOTIDE SEQUENCE</scope>
    <source>
        <strain evidence="2">CBS 757.83</strain>
    </source>
</reference>
<proteinExistence type="predicted"/>
<keyword evidence="1" id="KW-1133">Transmembrane helix</keyword>
<evidence type="ECO:0000313" key="3">
    <source>
        <dbReference type="Proteomes" id="UP001305647"/>
    </source>
</evidence>
<dbReference type="Proteomes" id="UP001305647">
    <property type="component" value="Unassembled WGS sequence"/>
</dbReference>
<evidence type="ECO:0000256" key="1">
    <source>
        <dbReference type="SAM" id="Phobius"/>
    </source>
</evidence>
<sequence>MNAALLLAAERKSLINLLVSKFFACCDSKLVAVYVGPLGRSVSSPWFTATVGWTGRSCCSTWSCPWSVFLPSVPGLPWLLTLVCEVATASCCLLYYCARLDPSRDSH</sequence>
<evidence type="ECO:0000313" key="2">
    <source>
        <dbReference type="EMBL" id="KAK4101337.1"/>
    </source>
</evidence>